<dbReference type="Proteomes" id="UP000004310">
    <property type="component" value="Unassembled WGS sequence"/>
</dbReference>
<protein>
    <submittedName>
        <fullName evidence="2">Uncharacterized protein</fullName>
    </submittedName>
</protein>
<evidence type="ECO:0000256" key="1">
    <source>
        <dbReference type="SAM" id="MobiDB-lite"/>
    </source>
</evidence>
<comment type="caution">
    <text evidence="2">The sequence shown here is derived from an EMBL/GenBank/DDBJ whole genome shotgun (WGS) entry which is preliminary data.</text>
</comment>
<organism evidence="2 3">
    <name type="scientific">Fulvimarina pelagi HTCC2506</name>
    <dbReference type="NCBI Taxonomy" id="314231"/>
    <lineage>
        <taxon>Bacteria</taxon>
        <taxon>Pseudomonadati</taxon>
        <taxon>Pseudomonadota</taxon>
        <taxon>Alphaproteobacteria</taxon>
        <taxon>Hyphomicrobiales</taxon>
        <taxon>Aurantimonadaceae</taxon>
        <taxon>Fulvimarina</taxon>
    </lineage>
</organism>
<evidence type="ECO:0000313" key="3">
    <source>
        <dbReference type="Proteomes" id="UP000004310"/>
    </source>
</evidence>
<evidence type="ECO:0000313" key="2">
    <source>
        <dbReference type="EMBL" id="EAU41319.1"/>
    </source>
</evidence>
<dbReference type="RefSeq" id="WP_007065368.1">
    <property type="nucleotide sequence ID" value="NZ_DS022272.1"/>
</dbReference>
<accession>Q0G279</accession>
<keyword evidence="3" id="KW-1185">Reference proteome</keyword>
<name>Q0G279_9HYPH</name>
<gene>
    <name evidence="2" type="ORF">FP2506_01090</name>
</gene>
<feature type="region of interest" description="Disordered" evidence="1">
    <location>
        <begin position="147"/>
        <end position="166"/>
    </location>
</feature>
<dbReference type="EMBL" id="AATP01000003">
    <property type="protein sequence ID" value="EAU41319.1"/>
    <property type="molecule type" value="Genomic_DNA"/>
</dbReference>
<dbReference type="HOGENOM" id="CLU_1480006_0_0_5"/>
<reference evidence="2 3" key="1">
    <citation type="journal article" date="2010" name="J. Bacteriol.">
        <title>Genome sequence of Fulvimarina pelagi HTCC2506T, a Mn(II)-oxidizing alphaproteobacterium possessing an aerobic anoxygenic photosynthetic gene cluster and Xanthorhodopsin.</title>
        <authorList>
            <person name="Kang I."/>
            <person name="Oh H.M."/>
            <person name="Lim S.I."/>
            <person name="Ferriera S."/>
            <person name="Giovannoni S.J."/>
            <person name="Cho J.C."/>
        </authorList>
    </citation>
    <scope>NUCLEOTIDE SEQUENCE [LARGE SCALE GENOMIC DNA]</scope>
    <source>
        <strain evidence="2 3">HTCC2506</strain>
    </source>
</reference>
<proteinExistence type="predicted"/>
<sequence>MDIEQKIEHAEKAWSEIDPENGATVPDHAWGFSSYGDAPGGIGGGFVAFVWKATRDEVLNFIRDVLPYSPPGRSDKDWEAVAKETEEIVEEMRAGAVSDDEGVNRLNAALVTFSQIEFFGRFGDLMSGDDQYPQKIRAEYLNEVASMEGSSNDYDESGAKPIPPLPEESRAHFVEWLTMYGV</sequence>
<dbReference type="AlphaFoldDB" id="Q0G279"/>